<name>A0ABS8SJB7_DATST</name>
<dbReference type="InterPro" id="IPR036875">
    <property type="entry name" value="Znf_CCHC_sf"/>
</dbReference>
<keyword evidence="3" id="KW-1185">Reference proteome</keyword>
<dbReference type="EMBL" id="JACEIK010000530">
    <property type="protein sequence ID" value="MCD7458619.1"/>
    <property type="molecule type" value="Genomic_DNA"/>
</dbReference>
<sequence>MKKLVELGPTFLQVVHPVHTIEGKNRKACVGVDKRPHHHGGFSSSQSLGRGFSGQSGQDNQSWDQTLGGSHSGYLGHGGQSSSIGSSCQPLSDRGCFEYGELGNFARDCPKFR</sequence>
<evidence type="ECO:0000256" key="1">
    <source>
        <dbReference type="SAM" id="MobiDB-lite"/>
    </source>
</evidence>
<feature type="compositionally biased region" description="Low complexity" evidence="1">
    <location>
        <begin position="67"/>
        <end position="87"/>
    </location>
</feature>
<proteinExistence type="predicted"/>
<feature type="compositionally biased region" description="Polar residues" evidence="1">
    <location>
        <begin position="42"/>
        <end position="65"/>
    </location>
</feature>
<evidence type="ECO:0000313" key="3">
    <source>
        <dbReference type="Proteomes" id="UP000823775"/>
    </source>
</evidence>
<dbReference type="SUPFAM" id="SSF57756">
    <property type="entry name" value="Retrovirus zinc finger-like domains"/>
    <property type="match status" value="1"/>
</dbReference>
<gene>
    <name evidence="2" type="ORF">HAX54_038731</name>
</gene>
<accession>A0ABS8SJB7</accession>
<protein>
    <recommendedName>
        <fullName evidence="4">CCHC-type domain-containing protein</fullName>
    </recommendedName>
</protein>
<organism evidence="2 3">
    <name type="scientific">Datura stramonium</name>
    <name type="common">Jimsonweed</name>
    <name type="synonym">Common thornapple</name>
    <dbReference type="NCBI Taxonomy" id="4076"/>
    <lineage>
        <taxon>Eukaryota</taxon>
        <taxon>Viridiplantae</taxon>
        <taxon>Streptophyta</taxon>
        <taxon>Embryophyta</taxon>
        <taxon>Tracheophyta</taxon>
        <taxon>Spermatophyta</taxon>
        <taxon>Magnoliopsida</taxon>
        <taxon>eudicotyledons</taxon>
        <taxon>Gunneridae</taxon>
        <taxon>Pentapetalae</taxon>
        <taxon>asterids</taxon>
        <taxon>lamiids</taxon>
        <taxon>Solanales</taxon>
        <taxon>Solanaceae</taxon>
        <taxon>Solanoideae</taxon>
        <taxon>Datureae</taxon>
        <taxon>Datura</taxon>
    </lineage>
</organism>
<feature type="region of interest" description="Disordered" evidence="1">
    <location>
        <begin position="31"/>
        <end position="89"/>
    </location>
</feature>
<evidence type="ECO:0008006" key="4">
    <source>
        <dbReference type="Google" id="ProtNLM"/>
    </source>
</evidence>
<comment type="caution">
    <text evidence="2">The sequence shown here is derived from an EMBL/GenBank/DDBJ whole genome shotgun (WGS) entry which is preliminary data.</text>
</comment>
<evidence type="ECO:0000313" key="2">
    <source>
        <dbReference type="EMBL" id="MCD7458619.1"/>
    </source>
</evidence>
<reference evidence="2 3" key="1">
    <citation type="journal article" date="2021" name="BMC Genomics">
        <title>Datura genome reveals duplications of psychoactive alkaloid biosynthetic genes and high mutation rate following tissue culture.</title>
        <authorList>
            <person name="Rajewski A."/>
            <person name="Carter-House D."/>
            <person name="Stajich J."/>
            <person name="Litt A."/>
        </authorList>
    </citation>
    <scope>NUCLEOTIDE SEQUENCE [LARGE SCALE GENOMIC DNA]</scope>
    <source>
        <strain evidence="2">AR-01</strain>
    </source>
</reference>
<dbReference type="Proteomes" id="UP000823775">
    <property type="component" value="Unassembled WGS sequence"/>
</dbReference>